<comment type="caution">
    <text evidence="3">The sequence shown here is derived from an EMBL/GenBank/DDBJ whole genome shotgun (WGS) entry which is preliminary data.</text>
</comment>
<accession>A0ABX2EFK1</accession>
<gene>
    <name evidence="3" type="ORF">HLB44_10315</name>
</gene>
<evidence type="ECO:0000256" key="1">
    <source>
        <dbReference type="SAM" id="MobiDB-lite"/>
    </source>
</evidence>
<sequence>MPLDDASKRAGGGADRREAVRRSLRSPALVLLPGQPGRIGKTVDVSETGVCLMLPEGLPGGTQCMVGFELPDKAGARKRVQSKARVVHSVLSNLGDGFKIGMQFLDTPGETQRALENFIRE</sequence>
<dbReference type="EMBL" id="JABRWJ010000003">
    <property type="protein sequence ID" value="NRF67378.1"/>
    <property type="molecule type" value="Genomic_DNA"/>
</dbReference>
<feature type="domain" description="PilZ" evidence="2">
    <location>
        <begin position="15"/>
        <end position="120"/>
    </location>
</feature>
<protein>
    <submittedName>
        <fullName evidence="3">PilZ domain-containing protein</fullName>
    </submittedName>
</protein>
<dbReference type="Pfam" id="PF07238">
    <property type="entry name" value="PilZ"/>
    <property type="match status" value="1"/>
</dbReference>
<reference evidence="3 4" key="1">
    <citation type="submission" date="2020-05" db="EMBL/GenBank/DDBJ databases">
        <title>Aquincola sp. isolate from soil.</title>
        <authorList>
            <person name="Han J."/>
            <person name="Kim D.-U."/>
        </authorList>
    </citation>
    <scope>NUCLEOTIDE SEQUENCE [LARGE SCALE GENOMIC DNA]</scope>
    <source>
        <strain evidence="3 4">S2</strain>
    </source>
</reference>
<evidence type="ECO:0000313" key="4">
    <source>
        <dbReference type="Proteomes" id="UP000737171"/>
    </source>
</evidence>
<name>A0ABX2EFK1_9BURK</name>
<evidence type="ECO:0000259" key="2">
    <source>
        <dbReference type="Pfam" id="PF07238"/>
    </source>
</evidence>
<keyword evidence="4" id="KW-1185">Reference proteome</keyword>
<evidence type="ECO:0000313" key="3">
    <source>
        <dbReference type="EMBL" id="NRF67378.1"/>
    </source>
</evidence>
<dbReference type="RefSeq" id="WP_173122493.1">
    <property type="nucleotide sequence ID" value="NZ_JABRWJ010000003.1"/>
</dbReference>
<dbReference type="Gene3D" id="2.40.10.220">
    <property type="entry name" value="predicted glycosyltransferase like domains"/>
    <property type="match status" value="1"/>
</dbReference>
<feature type="region of interest" description="Disordered" evidence="1">
    <location>
        <begin position="1"/>
        <end position="21"/>
    </location>
</feature>
<dbReference type="Proteomes" id="UP000737171">
    <property type="component" value="Unassembled WGS sequence"/>
</dbReference>
<dbReference type="SUPFAM" id="SSF141371">
    <property type="entry name" value="PilZ domain-like"/>
    <property type="match status" value="1"/>
</dbReference>
<organism evidence="3 4">
    <name type="scientific">Pseudaquabacterium terrae</name>
    <dbReference type="NCBI Taxonomy" id="2732868"/>
    <lineage>
        <taxon>Bacteria</taxon>
        <taxon>Pseudomonadati</taxon>
        <taxon>Pseudomonadota</taxon>
        <taxon>Betaproteobacteria</taxon>
        <taxon>Burkholderiales</taxon>
        <taxon>Sphaerotilaceae</taxon>
        <taxon>Pseudaquabacterium</taxon>
    </lineage>
</organism>
<dbReference type="InterPro" id="IPR009875">
    <property type="entry name" value="PilZ_domain"/>
</dbReference>
<proteinExistence type="predicted"/>